<proteinExistence type="predicted"/>
<comment type="caution">
    <text evidence="1">The sequence shown here is derived from an EMBL/GenBank/DDBJ whole genome shotgun (WGS) entry which is preliminary data.</text>
</comment>
<dbReference type="AlphaFoldDB" id="X1UZA3"/>
<name>X1UZA3_9ZZZZ</name>
<organism evidence="1">
    <name type="scientific">marine sediment metagenome</name>
    <dbReference type="NCBI Taxonomy" id="412755"/>
    <lineage>
        <taxon>unclassified sequences</taxon>
        <taxon>metagenomes</taxon>
        <taxon>ecological metagenomes</taxon>
    </lineage>
</organism>
<gene>
    <name evidence="1" type="ORF">S12H4_59000</name>
</gene>
<protein>
    <recommendedName>
        <fullName evidence="2">Hydrogenase expression/formation protein HypE</fullName>
    </recommendedName>
</protein>
<sequence>MHITGITKCRKMEKAILLGHGSGGKLSHDLIRDVFV</sequence>
<reference evidence="1" key="1">
    <citation type="journal article" date="2014" name="Front. Microbiol.">
        <title>High frequency of phylogenetically diverse reductive dehalogenase-homologous genes in deep subseafloor sedimentary metagenomes.</title>
        <authorList>
            <person name="Kawai M."/>
            <person name="Futagami T."/>
            <person name="Toyoda A."/>
            <person name="Takaki Y."/>
            <person name="Nishi S."/>
            <person name="Hori S."/>
            <person name="Arai W."/>
            <person name="Tsubouchi T."/>
            <person name="Morono Y."/>
            <person name="Uchiyama I."/>
            <person name="Ito T."/>
            <person name="Fujiyama A."/>
            <person name="Inagaki F."/>
            <person name="Takami H."/>
        </authorList>
    </citation>
    <scope>NUCLEOTIDE SEQUENCE</scope>
    <source>
        <strain evidence="1">Expedition CK06-06</strain>
    </source>
</reference>
<evidence type="ECO:0000313" key="1">
    <source>
        <dbReference type="EMBL" id="GAJ22784.1"/>
    </source>
</evidence>
<evidence type="ECO:0008006" key="2">
    <source>
        <dbReference type="Google" id="ProtNLM"/>
    </source>
</evidence>
<accession>X1UZA3</accession>
<dbReference type="EMBL" id="BARW01038445">
    <property type="protein sequence ID" value="GAJ22784.1"/>
    <property type="molecule type" value="Genomic_DNA"/>
</dbReference>
<feature type="non-terminal residue" evidence="1">
    <location>
        <position position="36"/>
    </location>
</feature>